<feature type="coiled-coil region" evidence="2">
    <location>
        <begin position="207"/>
        <end position="272"/>
    </location>
</feature>
<dbReference type="PANTHER" id="PTHR30203">
    <property type="entry name" value="OUTER MEMBRANE CATION EFFLUX PROTEIN"/>
    <property type="match status" value="1"/>
</dbReference>
<evidence type="ECO:0000313" key="4">
    <source>
        <dbReference type="Proteomes" id="UP000061665"/>
    </source>
</evidence>
<dbReference type="GO" id="GO:0015562">
    <property type="term" value="F:efflux transmembrane transporter activity"/>
    <property type="evidence" value="ECO:0007669"/>
    <property type="project" value="InterPro"/>
</dbReference>
<dbReference type="PANTHER" id="PTHR30203:SF30">
    <property type="entry name" value="OUTER MEMBRANE PROTEIN-RELATED"/>
    <property type="match status" value="1"/>
</dbReference>
<dbReference type="SUPFAM" id="SSF56954">
    <property type="entry name" value="Outer membrane efflux proteins (OEP)"/>
    <property type="match status" value="1"/>
</dbReference>
<dbReference type="InterPro" id="IPR010131">
    <property type="entry name" value="MdtP/NodT-like"/>
</dbReference>
<keyword evidence="2" id="KW-0175">Coiled coil</keyword>
<dbReference type="Gene3D" id="1.20.1600.10">
    <property type="entry name" value="Outer membrane efflux proteins (OEP)"/>
    <property type="match status" value="1"/>
</dbReference>
<evidence type="ECO:0000256" key="2">
    <source>
        <dbReference type="SAM" id="Coils"/>
    </source>
</evidence>
<reference evidence="3 4" key="1">
    <citation type="submission" date="2015-11" db="EMBL/GenBank/DDBJ databases">
        <title>Expanding the genomic diversity of Burkholderia species for the development of highly accurate diagnostics.</title>
        <authorList>
            <person name="Sahl J."/>
            <person name="Keim P."/>
            <person name="Wagner D."/>
        </authorList>
    </citation>
    <scope>NUCLEOTIDE SEQUENCE [LARGE SCALE GENOMIC DNA]</scope>
    <source>
        <strain evidence="3 4">MSMB2058</strain>
    </source>
</reference>
<accession>A0AB73G8X4</accession>
<comment type="caution">
    <text evidence="3">The sequence shown here is derived from an EMBL/GenBank/DDBJ whole genome shotgun (WGS) entry which is preliminary data.</text>
</comment>
<dbReference type="Proteomes" id="UP000061665">
    <property type="component" value="Unassembled WGS sequence"/>
</dbReference>
<dbReference type="EMBL" id="LOZE01000019">
    <property type="protein sequence ID" value="KVM38796.1"/>
    <property type="molecule type" value="Genomic_DNA"/>
</dbReference>
<sequence>MIEMRLLVLLGRILFSAAVLEASMPAMSAEAHEALARSQASMPTRSVSLDGQTINLTLNDAVFLGLRNNRSIHSAYIQRTAQKFDLRVAEDIFTPKLVLNGSYIAERNQDGGYRGANAAPEVSMLGPYGTRLRLAWNSQLTQDNRSGRFRHDGASLTIIQPLLRSAGRDVTEAPVRLARLTEQANRLSLKSAVSDTVTQIISAYRELVRAQEQVRIARDALQRSNQLLEANKAMIDAGRMARVEIVQTEADIANQELAVEEANNQLDSSRLALLQLFALDLRTQVRAIDTPDANHIEVGLAQALTTAREHQPAYLAQLIAVEQAGINLTTARNSRLWDVSLVAGANQNRERYSGIGNRNWENYAGVQISIPIGDLSQRQAEVHARADIESQNIRLAEITQTMERDVGDAVRNLNTRWRQYDIARRACDLSRRKLEIEREKLQAGRSSNFQVLSFEADLRSAENARLNTLIAYLNTQTTLDRTLGTTLESWEIELND</sequence>
<dbReference type="InterPro" id="IPR003423">
    <property type="entry name" value="OMP_efflux"/>
</dbReference>
<evidence type="ECO:0000256" key="1">
    <source>
        <dbReference type="ARBA" id="ARBA00007613"/>
    </source>
</evidence>
<evidence type="ECO:0008006" key="5">
    <source>
        <dbReference type="Google" id="ProtNLM"/>
    </source>
</evidence>
<proteinExistence type="inferred from homology"/>
<comment type="similarity">
    <text evidence="1">Belongs to the outer membrane factor (OMF) (TC 1.B.17) family.</text>
</comment>
<dbReference type="AlphaFoldDB" id="A0AB73G8X4"/>
<protein>
    <recommendedName>
        <fullName evidence="5">TolC family protein</fullName>
    </recommendedName>
</protein>
<organism evidence="3 4">
    <name type="scientific">Burkholderia ubonensis</name>
    <dbReference type="NCBI Taxonomy" id="101571"/>
    <lineage>
        <taxon>Bacteria</taxon>
        <taxon>Pseudomonadati</taxon>
        <taxon>Pseudomonadota</taxon>
        <taxon>Betaproteobacteria</taxon>
        <taxon>Burkholderiales</taxon>
        <taxon>Burkholderiaceae</taxon>
        <taxon>Burkholderia</taxon>
        <taxon>Burkholderia cepacia complex</taxon>
    </lineage>
</organism>
<dbReference type="RefSeq" id="WP_059725595.1">
    <property type="nucleotide sequence ID" value="NZ_LOYI01000087.1"/>
</dbReference>
<evidence type="ECO:0000313" key="3">
    <source>
        <dbReference type="EMBL" id="KVM38796.1"/>
    </source>
</evidence>
<name>A0AB73G8X4_9BURK</name>
<dbReference type="Pfam" id="PF02321">
    <property type="entry name" value="OEP"/>
    <property type="match status" value="2"/>
</dbReference>
<gene>
    <name evidence="3" type="ORF">WJ53_27070</name>
</gene>